<organism evidence="1 2">
    <name type="scientific">Bacteroides ovatus</name>
    <dbReference type="NCBI Taxonomy" id="28116"/>
    <lineage>
        <taxon>Bacteria</taxon>
        <taxon>Pseudomonadati</taxon>
        <taxon>Bacteroidota</taxon>
        <taxon>Bacteroidia</taxon>
        <taxon>Bacteroidales</taxon>
        <taxon>Bacteroidaceae</taxon>
        <taxon>Bacteroides</taxon>
    </lineage>
</organism>
<dbReference type="EMBL" id="VWKB01000021">
    <property type="protein sequence ID" value="KAA4095812.1"/>
    <property type="molecule type" value="Genomic_DNA"/>
</dbReference>
<accession>A0A5M5D6V8</accession>
<proteinExistence type="predicted"/>
<dbReference type="Proteomes" id="UP000473905">
    <property type="component" value="Unassembled WGS sequence"/>
</dbReference>
<reference evidence="1 2" key="1">
    <citation type="journal article" date="2019" name="Nat. Med.">
        <title>A library of human gut bacterial isolates paired with longitudinal multiomics data enables mechanistic microbiome research.</title>
        <authorList>
            <person name="Poyet M."/>
            <person name="Groussin M."/>
            <person name="Gibbons S.M."/>
            <person name="Avila-Pacheco J."/>
            <person name="Jiang X."/>
            <person name="Kearney S.M."/>
            <person name="Perrotta A.R."/>
            <person name="Berdy B."/>
            <person name="Zhao S."/>
            <person name="Lieberman T.D."/>
            <person name="Swanson P.K."/>
            <person name="Smith M."/>
            <person name="Roesemann S."/>
            <person name="Alexander J.E."/>
            <person name="Rich S.A."/>
            <person name="Livny J."/>
            <person name="Vlamakis H."/>
            <person name="Clish C."/>
            <person name="Bullock K."/>
            <person name="Deik A."/>
            <person name="Scott J."/>
            <person name="Pierce K.A."/>
            <person name="Xavier R.J."/>
            <person name="Alm E.J."/>
        </authorList>
    </citation>
    <scope>NUCLEOTIDE SEQUENCE [LARGE SCALE GENOMIC DNA]</scope>
    <source>
        <strain evidence="1 2">BIOML-A134</strain>
    </source>
</reference>
<evidence type="ECO:0000313" key="2">
    <source>
        <dbReference type="Proteomes" id="UP000473905"/>
    </source>
</evidence>
<sequence>MKITLMYQYLFPILCASGNALRKSKILEYGGYTSKTYAPDFFFSKMVYYSNVYMTNKSLIYYRKGLNESTKTEVMDKLNYINHYFRIQNFQRIGIPLYLINIIMPYSDILFEQGFKKEWNKEYQYSHMKKYKKFDVFMSGIIYRIVEMVIKVIRRVNRKIIVIE</sequence>
<keyword evidence="2" id="KW-1185">Reference proteome</keyword>
<gene>
    <name evidence="1" type="ORF">F3D66_15755</name>
</gene>
<comment type="caution">
    <text evidence="1">The sequence shown here is derived from an EMBL/GenBank/DDBJ whole genome shotgun (WGS) entry which is preliminary data.</text>
</comment>
<protein>
    <submittedName>
        <fullName evidence="1">Uncharacterized protein</fullName>
    </submittedName>
</protein>
<evidence type="ECO:0000313" key="1">
    <source>
        <dbReference type="EMBL" id="KAA4095812.1"/>
    </source>
</evidence>
<dbReference type="AlphaFoldDB" id="A0A5M5D6V8"/>
<name>A0A5M5D6V8_BACOV</name>